<dbReference type="GO" id="GO:0006412">
    <property type="term" value="P:translation"/>
    <property type="evidence" value="ECO:0007669"/>
    <property type="project" value="UniProtKB-KW"/>
</dbReference>
<feature type="chain" id="PRO_5001986316" description="OmpA-like domain-containing protein" evidence="9">
    <location>
        <begin position="21"/>
        <end position="289"/>
    </location>
</feature>
<keyword evidence="6 8" id="KW-0472">Membrane</keyword>
<evidence type="ECO:0000313" key="12">
    <source>
        <dbReference type="Proteomes" id="UP000030125"/>
    </source>
</evidence>
<evidence type="ECO:0000256" key="4">
    <source>
        <dbReference type="ARBA" id="ARBA00022840"/>
    </source>
</evidence>
<dbReference type="Gene3D" id="3.30.1330.60">
    <property type="entry name" value="OmpA-like domain"/>
    <property type="match status" value="1"/>
</dbReference>
<dbReference type="GO" id="GO:0009279">
    <property type="term" value="C:cell outer membrane"/>
    <property type="evidence" value="ECO:0007669"/>
    <property type="project" value="UniProtKB-SubCell"/>
</dbReference>
<dbReference type="InterPro" id="IPR006665">
    <property type="entry name" value="OmpA-like"/>
</dbReference>
<accession>A0A0A2ES36</accession>
<organism evidence="11 12">
    <name type="scientific">Porphyromonas cangingivalis</name>
    <dbReference type="NCBI Taxonomy" id="36874"/>
    <lineage>
        <taxon>Bacteria</taxon>
        <taxon>Pseudomonadati</taxon>
        <taxon>Bacteroidota</taxon>
        <taxon>Bacteroidia</taxon>
        <taxon>Bacteroidales</taxon>
        <taxon>Porphyromonadaceae</taxon>
        <taxon>Porphyromonas</taxon>
    </lineage>
</organism>
<gene>
    <name evidence="11" type="ORF">HQ35_03860</name>
</gene>
<evidence type="ECO:0000256" key="7">
    <source>
        <dbReference type="ARBA" id="ARBA00023237"/>
    </source>
</evidence>
<comment type="caution">
    <text evidence="11">The sequence shown here is derived from an EMBL/GenBank/DDBJ whole genome shotgun (WGS) entry which is preliminary data.</text>
</comment>
<dbReference type="eggNOG" id="COG2885">
    <property type="taxonomic scope" value="Bacteria"/>
</dbReference>
<dbReference type="PANTHER" id="PTHR30329">
    <property type="entry name" value="STATOR ELEMENT OF FLAGELLAR MOTOR COMPLEX"/>
    <property type="match status" value="1"/>
</dbReference>
<evidence type="ECO:0000256" key="6">
    <source>
        <dbReference type="ARBA" id="ARBA00023136"/>
    </source>
</evidence>
<comment type="subcellular location">
    <subcellularLocation>
        <location evidence="1">Cell outer membrane</location>
    </subcellularLocation>
</comment>
<dbReference type="Pfam" id="PF02637">
    <property type="entry name" value="GatB_Yqey"/>
    <property type="match status" value="1"/>
</dbReference>
<dbReference type="EMBL" id="JQJD01000024">
    <property type="protein sequence ID" value="KGN81681.1"/>
    <property type="molecule type" value="Genomic_DNA"/>
</dbReference>
<dbReference type="InterPro" id="IPR006664">
    <property type="entry name" value="OMP_bac"/>
</dbReference>
<dbReference type="CDD" id="cd07185">
    <property type="entry name" value="OmpA_C-like"/>
    <property type="match status" value="1"/>
</dbReference>
<evidence type="ECO:0000256" key="8">
    <source>
        <dbReference type="PROSITE-ProRule" id="PRU00473"/>
    </source>
</evidence>
<dbReference type="PROSITE" id="PS51123">
    <property type="entry name" value="OMPA_2"/>
    <property type="match status" value="1"/>
</dbReference>
<keyword evidence="7" id="KW-0998">Cell outer membrane</keyword>
<evidence type="ECO:0000313" key="11">
    <source>
        <dbReference type="EMBL" id="KGN81681.1"/>
    </source>
</evidence>
<keyword evidence="2" id="KW-0436">Ligase</keyword>
<dbReference type="AlphaFoldDB" id="A0A0A2ES36"/>
<dbReference type="Pfam" id="PF00691">
    <property type="entry name" value="OmpA"/>
    <property type="match status" value="1"/>
</dbReference>
<protein>
    <recommendedName>
        <fullName evidence="10">OmpA-like domain-containing protein</fullName>
    </recommendedName>
</protein>
<sequence>MKKLTIIFLSLIFTSLSLTAQEVKEVRDTIDGDKYIPITRQQAEELITRIVVEARKPHIKARQTERMLREFKVEALKRRLLDQALRDTYVDEYKERMDRLERLVMTLVLAQSGGKADPAVIQNIISQGGSSQAPVMAGIPAVATSNKEEAEHHDSVNKLIADLVDPTVESEEPTETDTHHTPQTIDIKDAVYFEVSSHTLSDVAKSTLDEVVAKALFNPLVRIELKGYASPEGNMAFNNRLSQRRVDSVATYLKEKGIAASRLVLVPSGIDSMKAQRKDARRVELTTVK</sequence>
<dbReference type="SUPFAM" id="SSF103088">
    <property type="entry name" value="OmpA-like"/>
    <property type="match status" value="1"/>
</dbReference>
<evidence type="ECO:0000256" key="1">
    <source>
        <dbReference type="ARBA" id="ARBA00004442"/>
    </source>
</evidence>
<evidence type="ECO:0000256" key="5">
    <source>
        <dbReference type="ARBA" id="ARBA00022917"/>
    </source>
</evidence>
<evidence type="ECO:0000256" key="2">
    <source>
        <dbReference type="ARBA" id="ARBA00022598"/>
    </source>
</evidence>
<proteinExistence type="predicted"/>
<dbReference type="GO" id="GO:0016884">
    <property type="term" value="F:carbon-nitrogen ligase activity, with glutamine as amido-N-donor"/>
    <property type="evidence" value="ECO:0007669"/>
    <property type="project" value="InterPro"/>
</dbReference>
<dbReference type="STRING" id="36874.HQ34_03480"/>
<feature type="domain" description="OmpA-like" evidence="10">
    <location>
        <begin position="180"/>
        <end position="289"/>
    </location>
</feature>
<dbReference type="OrthoDB" id="9805832at2"/>
<dbReference type="PRINTS" id="PR01021">
    <property type="entry name" value="OMPADOMAIN"/>
</dbReference>
<keyword evidence="3" id="KW-0547">Nucleotide-binding</keyword>
<dbReference type="PANTHER" id="PTHR30329:SF21">
    <property type="entry name" value="LIPOPROTEIN YIAD-RELATED"/>
    <property type="match status" value="1"/>
</dbReference>
<evidence type="ECO:0000256" key="9">
    <source>
        <dbReference type="SAM" id="SignalP"/>
    </source>
</evidence>
<keyword evidence="9" id="KW-0732">Signal</keyword>
<evidence type="ECO:0000259" key="10">
    <source>
        <dbReference type="PROSITE" id="PS51123"/>
    </source>
</evidence>
<dbReference type="InterPro" id="IPR018027">
    <property type="entry name" value="Asn/Gln_amidotransferase"/>
</dbReference>
<dbReference type="InterPro" id="IPR036737">
    <property type="entry name" value="OmpA-like_sf"/>
</dbReference>
<dbReference type="Proteomes" id="UP000030125">
    <property type="component" value="Unassembled WGS sequence"/>
</dbReference>
<keyword evidence="4" id="KW-0067">ATP-binding</keyword>
<keyword evidence="12" id="KW-1185">Reference proteome</keyword>
<keyword evidence="5" id="KW-0648">Protein biosynthesis</keyword>
<dbReference type="RefSeq" id="WP_036851209.1">
    <property type="nucleotide sequence ID" value="NZ_JQJD01000024.1"/>
</dbReference>
<name>A0A0A2ES36_PORCN</name>
<dbReference type="InterPro" id="IPR050330">
    <property type="entry name" value="Bact_OuterMem_StrucFunc"/>
</dbReference>
<reference evidence="11 12" key="1">
    <citation type="submission" date="2014-08" db="EMBL/GenBank/DDBJ databases">
        <title>Porphyromonas cangingivalis strain:COT-109_OH1386 Genome sequencing.</title>
        <authorList>
            <person name="Wallis C."/>
            <person name="Deusch O."/>
            <person name="O'Flynn C."/>
            <person name="Davis I."/>
            <person name="Jospin G."/>
            <person name="Darling A.E."/>
            <person name="Coil D.A."/>
            <person name="Alexiev A."/>
            <person name="Horsfall A."/>
            <person name="Kirkwood N."/>
            <person name="Harris S."/>
            <person name="Eisen J.A."/>
        </authorList>
    </citation>
    <scope>NUCLEOTIDE SEQUENCE [LARGE SCALE GENOMIC DNA]</scope>
    <source>
        <strain evidence="12">COT-109 OH1386</strain>
    </source>
</reference>
<dbReference type="GO" id="GO:0005524">
    <property type="term" value="F:ATP binding"/>
    <property type="evidence" value="ECO:0007669"/>
    <property type="project" value="UniProtKB-KW"/>
</dbReference>
<feature type="signal peptide" evidence="9">
    <location>
        <begin position="1"/>
        <end position="20"/>
    </location>
</feature>
<evidence type="ECO:0000256" key="3">
    <source>
        <dbReference type="ARBA" id="ARBA00022741"/>
    </source>
</evidence>